<dbReference type="AlphaFoldDB" id="A0AAW0R4Q0"/>
<dbReference type="EMBL" id="JAQQWP010000003">
    <property type="protein sequence ID" value="KAK8123836.1"/>
    <property type="molecule type" value="Genomic_DNA"/>
</dbReference>
<evidence type="ECO:0000313" key="1">
    <source>
        <dbReference type="EMBL" id="KAK8123836.1"/>
    </source>
</evidence>
<proteinExistence type="predicted"/>
<name>A0AAW0R4Q0_9PEZI</name>
<organism evidence="1 2">
    <name type="scientific">Apiospora kogelbergensis</name>
    <dbReference type="NCBI Taxonomy" id="1337665"/>
    <lineage>
        <taxon>Eukaryota</taxon>
        <taxon>Fungi</taxon>
        <taxon>Dikarya</taxon>
        <taxon>Ascomycota</taxon>
        <taxon>Pezizomycotina</taxon>
        <taxon>Sordariomycetes</taxon>
        <taxon>Xylariomycetidae</taxon>
        <taxon>Amphisphaeriales</taxon>
        <taxon>Apiosporaceae</taxon>
        <taxon>Apiospora</taxon>
    </lineage>
</organism>
<protein>
    <submittedName>
        <fullName evidence="1">GMC oxidoreductase</fullName>
    </submittedName>
</protein>
<reference evidence="1 2" key="1">
    <citation type="submission" date="2023-01" db="EMBL/GenBank/DDBJ databases">
        <title>Analysis of 21 Apiospora genomes using comparative genomics revels a genus with tremendous synthesis potential of carbohydrate active enzymes and secondary metabolites.</title>
        <authorList>
            <person name="Sorensen T."/>
        </authorList>
    </citation>
    <scope>NUCLEOTIDE SEQUENCE [LARGE SCALE GENOMIC DNA]</scope>
    <source>
        <strain evidence="1 2">CBS 117206</strain>
    </source>
</reference>
<dbReference type="Proteomes" id="UP001392437">
    <property type="component" value="Unassembled WGS sequence"/>
</dbReference>
<accession>A0AAW0R4Q0</accession>
<keyword evidence="2" id="KW-1185">Reference proteome</keyword>
<comment type="caution">
    <text evidence="1">The sequence shown here is derived from an EMBL/GenBank/DDBJ whole genome shotgun (WGS) entry which is preliminary data.</text>
</comment>
<gene>
    <name evidence="1" type="ORF">PG999_003754</name>
</gene>
<evidence type="ECO:0000313" key="2">
    <source>
        <dbReference type="Proteomes" id="UP001392437"/>
    </source>
</evidence>
<sequence>MIDPAVYNLNGGPLQVSCNHWVDQSLTWLSKAVEAGLSLSPKAFSDGALVGHGAWNSSTMINTRKRITCQPKAVFFGTPSIVVAIWLCNRTRRQGDSP</sequence>